<dbReference type="FunFam" id="3.20.20.450:FF:000001">
    <property type="entry name" value="Cyclic di-GMP phosphodiesterase yahA"/>
    <property type="match status" value="1"/>
</dbReference>
<dbReference type="InterPro" id="IPR000160">
    <property type="entry name" value="GGDEF_dom"/>
</dbReference>
<protein>
    <submittedName>
        <fullName evidence="5">GGDEF domain-containing response regulator</fullName>
    </submittedName>
</protein>
<dbReference type="Proteomes" id="UP000226442">
    <property type="component" value="Unassembled WGS sequence"/>
</dbReference>
<keyword evidence="6" id="KW-1185">Reference proteome</keyword>
<evidence type="ECO:0000313" key="6">
    <source>
        <dbReference type="Proteomes" id="UP000226442"/>
    </source>
</evidence>
<dbReference type="Gene3D" id="3.30.70.270">
    <property type="match status" value="1"/>
</dbReference>
<organism evidence="5 6">
    <name type="scientific">Tychonema bourrellyi FEM_GT703</name>
    <dbReference type="NCBI Taxonomy" id="2040638"/>
    <lineage>
        <taxon>Bacteria</taxon>
        <taxon>Bacillati</taxon>
        <taxon>Cyanobacteriota</taxon>
        <taxon>Cyanophyceae</taxon>
        <taxon>Oscillatoriophycideae</taxon>
        <taxon>Oscillatoriales</taxon>
        <taxon>Microcoleaceae</taxon>
        <taxon>Tychonema</taxon>
    </lineage>
</organism>
<dbReference type="PROSITE" id="PS50883">
    <property type="entry name" value="EAL"/>
    <property type="match status" value="1"/>
</dbReference>
<gene>
    <name evidence="5" type="ORF">CP500_006405</name>
</gene>
<evidence type="ECO:0000259" key="3">
    <source>
        <dbReference type="PROSITE" id="PS50883"/>
    </source>
</evidence>
<dbReference type="RefSeq" id="WP_096831420.1">
    <property type="nucleotide sequence ID" value="NZ_NXIB02000026.1"/>
</dbReference>
<feature type="domain" description="EAL" evidence="3">
    <location>
        <begin position="321"/>
        <end position="573"/>
    </location>
</feature>
<dbReference type="Pfam" id="PF00563">
    <property type="entry name" value="EAL"/>
    <property type="match status" value="1"/>
</dbReference>
<dbReference type="PROSITE" id="PS50887">
    <property type="entry name" value="GGDEF"/>
    <property type="match status" value="1"/>
</dbReference>
<dbReference type="Pfam" id="PF00072">
    <property type="entry name" value="Response_reg"/>
    <property type="match status" value="1"/>
</dbReference>
<dbReference type="FunFam" id="3.40.50.2300:FF:000444">
    <property type="entry name" value="Sensory transduction histidine kinase"/>
    <property type="match status" value="1"/>
</dbReference>
<proteinExistence type="predicted"/>
<dbReference type="CDD" id="cd01948">
    <property type="entry name" value="EAL"/>
    <property type="match status" value="1"/>
</dbReference>
<dbReference type="EMBL" id="NXIB02000026">
    <property type="protein sequence ID" value="PHX56237.1"/>
    <property type="molecule type" value="Genomic_DNA"/>
</dbReference>
<dbReference type="SUPFAM" id="SSF52172">
    <property type="entry name" value="CheY-like"/>
    <property type="match status" value="1"/>
</dbReference>
<dbReference type="Gene3D" id="3.20.20.450">
    <property type="entry name" value="EAL domain"/>
    <property type="match status" value="1"/>
</dbReference>
<name>A0A2G4F426_9CYAN</name>
<dbReference type="Gene3D" id="3.40.50.2300">
    <property type="match status" value="1"/>
</dbReference>
<dbReference type="SMART" id="SM00267">
    <property type="entry name" value="GGDEF"/>
    <property type="match status" value="1"/>
</dbReference>
<dbReference type="InterPro" id="IPR001633">
    <property type="entry name" value="EAL_dom"/>
</dbReference>
<dbReference type="SMART" id="SM00448">
    <property type="entry name" value="REC"/>
    <property type="match status" value="1"/>
</dbReference>
<dbReference type="NCBIfam" id="TIGR00254">
    <property type="entry name" value="GGDEF"/>
    <property type="match status" value="1"/>
</dbReference>
<comment type="caution">
    <text evidence="5">The sequence shown here is derived from an EMBL/GenBank/DDBJ whole genome shotgun (WGS) entry which is preliminary data.</text>
</comment>
<dbReference type="OrthoDB" id="425396at2"/>
<dbReference type="InterPro" id="IPR050706">
    <property type="entry name" value="Cyclic-di-GMP_PDE-like"/>
</dbReference>
<dbReference type="InterPro" id="IPR035919">
    <property type="entry name" value="EAL_sf"/>
</dbReference>
<dbReference type="InterPro" id="IPR029787">
    <property type="entry name" value="Nucleotide_cyclase"/>
</dbReference>
<dbReference type="PANTHER" id="PTHR33121:SF70">
    <property type="entry name" value="SIGNALING PROTEIN YKOW"/>
    <property type="match status" value="1"/>
</dbReference>
<dbReference type="PANTHER" id="PTHR33121">
    <property type="entry name" value="CYCLIC DI-GMP PHOSPHODIESTERASE PDEF"/>
    <property type="match status" value="1"/>
</dbReference>
<feature type="domain" description="GGDEF" evidence="4">
    <location>
        <begin position="179"/>
        <end position="312"/>
    </location>
</feature>
<evidence type="ECO:0000259" key="4">
    <source>
        <dbReference type="PROSITE" id="PS50887"/>
    </source>
</evidence>
<evidence type="ECO:0000256" key="1">
    <source>
        <dbReference type="PROSITE-ProRule" id="PRU00169"/>
    </source>
</evidence>
<feature type="modified residue" description="4-aspartylphosphate" evidence="1">
    <location>
        <position position="54"/>
    </location>
</feature>
<dbReference type="PROSITE" id="PS50110">
    <property type="entry name" value="RESPONSE_REGULATORY"/>
    <property type="match status" value="1"/>
</dbReference>
<dbReference type="SUPFAM" id="SSF141868">
    <property type="entry name" value="EAL domain-like"/>
    <property type="match status" value="1"/>
</dbReference>
<dbReference type="Pfam" id="PF00990">
    <property type="entry name" value="GGDEF"/>
    <property type="match status" value="1"/>
</dbReference>
<dbReference type="AlphaFoldDB" id="A0A2G4F426"/>
<accession>A0A2G4F426</accession>
<dbReference type="InterPro" id="IPR011006">
    <property type="entry name" value="CheY-like_superfamily"/>
</dbReference>
<dbReference type="GO" id="GO:0071111">
    <property type="term" value="F:cyclic-guanylate-specific phosphodiesterase activity"/>
    <property type="evidence" value="ECO:0007669"/>
    <property type="project" value="InterPro"/>
</dbReference>
<dbReference type="InterPro" id="IPR043128">
    <property type="entry name" value="Rev_trsase/Diguanyl_cyclase"/>
</dbReference>
<reference evidence="5" key="1">
    <citation type="submission" date="2017-10" db="EMBL/GenBank/DDBJ databases">
        <title>Draft genome sequence of the planktic cyanobacteria Tychonema bourrellyi isolated from alpine lentic freshwater.</title>
        <authorList>
            <person name="Tett A."/>
            <person name="Armanini F."/>
            <person name="Asnicar F."/>
            <person name="Boscaini A."/>
            <person name="Pasolli E."/>
            <person name="Zolfo M."/>
            <person name="Donati C."/>
            <person name="Salmaso N."/>
            <person name="Segata N."/>
        </authorList>
    </citation>
    <scope>NUCLEOTIDE SEQUENCE</scope>
    <source>
        <strain evidence="5">FEM_GT703</strain>
    </source>
</reference>
<keyword evidence="1" id="KW-0597">Phosphoprotein</keyword>
<feature type="domain" description="Response regulatory" evidence="2">
    <location>
        <begin position="5"/>
        <end position="121"/>
    </location>
</feature>
<evidence type="ECO:0000313" key="5">
    <source>
        <dbReference type="EMBL" id="PHX56237.1"/>
    </source>
</evidence>
<dbReference type="SMART" id="SM00052">
    <property type="entry name" value="EAL"/>
    <property type="match status" value="1"/>
</dbReference>
<evidence type="ECO:0000259" key="2">
    <source>
        <dbReference type="PROSITE" id="PS50110"/>
    </source>
</evidence>
<dbReference type="SUPFAM" id="SSF55073">
    <property type="entry name" value="Nucleotide cyclase"/>
    <property type="match status" value="1"/>
</dbReference>
<dbReference type="CDD" id="cd01949">
    <property type="entry name" value="GGDEF"/>
    <property type="match status" value="1"/>
</dbReference>
<dbReference type="InterPro" id="IPR001789">
    <property type="entry name" value="Sig_transdc_resp-reg_receiver"/>
</dbReference>
<dbReference type="GO" id="GO:0000160">
    <property type="term" value="P:phosphorelay signal transduction system"/>
    <property type="evidence" value="ECO:0007669"/>
    <property type="project" value="InterPro"/>
</dbReference>
<sequence>MNVPSVLVIDDEPDNFDVIETLLNDRDYQLHYAASGQEAINSLNLFEPDVILLDVMMPGMDGIEVCQRIKAMPKWEALPIVMVTALTTKTELARCLTAGADDFISKPVNRLELTARVRSMLRIYGQYQQLVTFNARLEATVQQRTAELQTMIFQDALTMLPSRTFLLQKLAEILQAGESSFAVVYLDCDRFKLVNGSFGYAIGNQLLIAITERLQHHLRPGDVLARLGEDEFCFLLHQVDDAIALEPFIQAILRGFDTSFVVADFELFMTACIGIALGSSVYQQPEEPLQDADTAMYKAKLRGKGCYQIFDRQMSLAMLNRLTLENDLQRALEHQEFVTYYQPIVNLQTQKVVGFEALVRWQHPDRHMVLPGEFIPCMEETGLIVPVGMLVLKQACQQLRAWHQLGWTQLTMSVNLSVRQFTCPTLLADIDRVLAETAVNPAYLKLEITESAIVDNAQKAIALTEQLRSRQIQISIDDFGTGYSSLGQLHCFPVDNLKIDRSFVNQIQAGNRNYQVVNTIITLSNQLELAVIAEGIETTQQLQCLQQLGCEFGQGYLFSKPLAGAEIEKIYLK</sequence>